<evidence type="ECO:0000313" key="2">
    <source>
        <dbReference type="EMBL" id="MQY08745.1"/>
    </source>
</evidence>
<sequence>MAPDPLPRLAVRDAAPARAVVLLLHGGREHGHEPTTARQPAPLRMVPFALALRRAGRGRGLAVATLGYRHRGWNGEEASPVPDARWALERLRAAHPGAPIVLAGHSMGARTALRVADDPQVCGVAALAPWVPRGEPVEQLAGRRVLLMHGTKDRTTPPAATRAYAVRASQVTEVELVEVPGEGHALLRRAGLWHRAVTGFVLGCLDGRDAPVPAAD</sequence>
<dbReference type="InterPro" id="IPR022742">
    <property type="entry name" value="Hydrolase_4"/>
</dbReference>
<feature type="domain" description="Serine aminopeptidase S33" evidence="1">
    <location>
        <begin position="16"/>
        <end position="132"/>
    </location>
</feature>
<evidence type="ECO:0000313" key="3">
    <source>
        <dbReference type="Proteomes" id="UP000487268"/>
    </source>
</evidence>
<dbReference type="EMBL" id="WEGH01000005">
    <property type="protein sequence ID" value="MQY08745.1"/>
    <property type="molecule type" value="Genomic_DNA"/>
</dbReference>
<dbReference type="InterPro" id="IPR029058">
    <property type="entry name" value="AB_hydrolase_fold"/>
</dbReference>
<proteinExistence type="predicted"/>
<dbReference type="Proteomes" id="UP000487268">
    <property type="component" value="Unassembled WGS sequence"/>
</dbReference>
<dbReference type="SUPFAM" id="SSF53474">
    <property type="entry name" value="alpha/beta-Hydrolases"/>
    <property type="match status" value="1"/>
</dbReference>
<dbReference type="Pfam" id="PF12146">
    <property type="entry name" value="Hydrolase_4"/>
    <property type="match status" value="1"/>
</dbReference>
<dbReference type="OrthoDB" id="3366509at2"/>
<reference evidence="2 3" key="1">
    <citation type="submission" date="2019-10" db="EMBL/GenBank/DDBJ databases">
        <title>Actinomadura rubteroloni sp. nov. and Actinomadura macrotermitis sp. nov., isolated from the gut of fungus growing-termite Macrotermes natalensis.</title>
        <authorList>
            <person name="Benndorf R."/>
            <person name="Martin K."/>
            <person name="Kuefner M."/>
            <person name="De Beer W."/>
            <person name="Kaster A.-K."/>
            <person name="Vollmers J."/>
            <person name="Poulsen M."/>
            <person name="Beemelmanns C."/>
        </authorList>
    </citation>
    <scope>NUCLEOTIDE SEQUENCE [LARGE SCALE GENOMIC DNA]</scope>
    <source>
        <strain evidence="2 3">RB68</strain>
    </source>
</reference>
<evidence type="ECO:0000259" key="1">
    <source>
        <dbReference type="Pfam" id="PF12146"/>
    </source>
</evidence>
<dbReference type="Gene3D" id="3.40.50.1820">
    <property type="entry name" value="alpha/beta hydrolase"/>
    <property type="match status" value="1"/>
</dbReference>
<organism evidence="2 3">
    <name type="scientific">Actinomadura macrotermitis</name>
    <dbReference type="NCBI Taxonomy" id="2585200"/>
    <lineage>
        <taxon>Bacteria</taxon>
        <taxon>Bacillati</taxon>
        <taxon>Actinomycetota</taxon>
        <taxon>Actinomycetes</taxon>
        <taxon>Streptosporangiales</taxon>
        <taxon>Thermomonosporaceae</taxon>
        <taxon>Actinomadura</taxon>
    </lineage>
</organism>
<keyword evidence="3" id="KW-1185">Reference proteome</keyword>
<protein>
    <recommendedName>
        <fullName evidence="1">Serine aminopeptidase S33 domain-containing protein</fullName>
    </recommendedName>
</protein>
<comment type="caution">
    <text evidence="2">The sequence shown here is derived from an EMBL/GenBank/DDBJ whole genome shotgun (WGS) entry which is preliminary data.</text>
</comment>
<gene>
    <name evidence="2" type="ORF">ACRB68_68540</name>
</gene>
<dbReference type="RefSeq" id="WP_153539938.1">
    <property type="nucleotide sequence ID" value="NZ_WEGH01000005.1"/>
</dbReference>
<name>A0A7K0C5M7_9ACTN</name>
<dbReference type="AlphaFoldDB" id="A0A7K0C5M7"/>
<accession>A0A7K0C5M7</accession>